<reference evidence="4 5" key="1">
    <citation type="journal article" date="2019" name="Nat. Ecol. Evol.">
        <title>Megaphylogeny resolves global patterns of mushroom evolution.</title>
        <authorList>
            <person name="Varga T."/>
            <person name="Krizsan K."/>
            <person name="Foldi C."/>
            <person name="Dima B."/>
            <person name="Sanchez-Garcia M."/>
            <person name="Sanchez-Ramirez S."/>
            <person name="Szollosi G.J."/>
            <person name="Szarkandi J.G."/>
            <person name="Papp V."/>
            <person name="Albert L."/>
            <person name="Andreopoulos W."/>
            <person name="Angelini C."/>
            <person name="Antonin V."/>
            <person name="Barry K.W."/>
            <person name="Bougher N.L."/>
            <person name="Buchanan P."/>
            <person name="Buyck B."/>
            <person name="Bense V."/>
            <person name="Catcheside P."/>
            <person name="Chovatia M."/>
            <person name="Cooper J."/>
            <person name="Damon W."/>
            <person name="Desjardin D."/>
            <person name="Finy P."/>
            <person name="Geml J."/>
            <person name="Haridas S."/>
            <person name="Hughes K."/>
            <person name="Justo A."/>
            <person name="Karasinski D."/>
            <person name="Kautmanova I."/>
            <person name="Kiss B."/>
            <person name="Kocsube S."/>
            <person name="Kotiranta H."/>
            <person name="LaButti K.M."/>
            <person name="Lechner B.E."/>
            <person name="Liimatainen K."/>
            <person name="Lipzen A."/>
            <person name="Lukacs Z."/>
            <person name="Mihaltcheva S."/>
            <person name="Morgado L.N."/>
            <person name="Niskanen T."/>
            <person name="Noordeloos M.E."/>
            <person name="Ohm R.A."/>
            <person name="Ortiz-Santana B."/>
            <person name="Ovrebo C."/>
            <person name="Racz N."/>
            <person name="Riley R."/>
            <person name="Savchenko A."/>
            <person name="Shiryaev A."/>
            <person name="Soop K."/>
            <person name="Spirin V."/>
            <person name="Szebenyi C."/>
            <person name="Tomsovsky M."/>
            <person name="Tulloss R.E."/>
            <person name="Uehling J."/>
            <person name="Grigoriev I.V."/>
            <person name="Vagvolgyi C."/>
            <person name="Papp T."/>
            <person name="Martin F.M."/>
            <person name="Miettinen O."/>
            <person name="Hibbett D.S."/>
            <person name="Nagy L.G."/>
        </authorList>
    </citation>
    <scope>NUCLEOTIDE SEQUENCE [LARGE SCALE GENOMIC DNA]</scope>
    <source>
        <strain evidence="4 5">CBS 962.96</strain>
    </source>
</reference>
<dbReference type="InterPro" id="IPR050955">
    <property type="entry name" value="Plant_Biomass_Hydrol_Est"/>
</dbReference>
<evidence type="ECO:0000259" key="3">
    <source>
        <dbReference type="Pfam" id="PF00326"/>
    </source>
</evidence>
<evidence type="ECO:0000313" key="4">
    <source>
        <dbReference type="EMBL" id="THV08034.1"/>
    </source>
</evidence>
<dbReference type="PANTHER" id="PTHR43037">
    <property type="entry name" value="UNNAMED PRODUCT-RELATED"/>
    <property type="match status" value="1"/>
</dbReference>
<keyword evidence="1 2" id="KW-0732">Signal</keyword>
<feature type="signal peptide" evidence="2">
    <location>
        <begin position="1"/>
        <end position="18"/>
    </location>
</feature>
<evidence type="ECO:0000256" key="1">
    <source>
        <dbReference type="ARBA" id="ARBA00022729"/>
    </source>
</evidence>
<gene>
    <name evidence="4" type="ORF">K435DRAFT_815267</name>
</gene>
<dbReference type="GO" id="GO:0006508">
    <property type="term" value="P:proteolysis"/>
    <property type="evidence" value="ECO:0007669"/>
    <property type="project" value="InterPro"/>
</dbReference>
<dbReference type="SUPFAM" id="SSF53474">
    <property type="entry name" value="alpha/beta-Hydrolases"/>
    <property type="match status" value="1"/>
</dbReference>
<proteinExistence type="predicted"/>
<name>A0A4S8MZN6_DENBC</name>
<keyword evidence="5" id="KW-1185">Reference proteome</keyword>
<organism evidence="4 5">
    <name type="scientific">Dendrothele bispora (strain CBS 962.96)</name>
    <dbReference type="NCBI Taxonomy" id="1314807"/>
    <lineage>
        <taxon>Eukaryota</taxon>
        <taxon>Fungi</taxon>
        <taxon>Dikarya</taxon>
        <taxon>Basidiomycota</taxon>
        <taxon>Agaricomycotina</taxon>
        <taxon>Agaricomycetes</taxon>
        <taxon>Agaricomycetidae</taxon>
        <taxon>Agaricales</taxon>
        <taxon>Agaricales incertae sedis</taxon>
        <taxon>Dendrothele</taxon>
    </lineage>
</organism>
<dbReference type="EMBL" id="ML179036">
    <property type="protein sequence ID" value="THV08034.1"/>
    <property type="molecule type" value="Genomic_DNA"/>
</dbReference>
<dbReference type="AlphaFoldDB" id="A0A4S8MZN6"/>
<dbReference type="Pfam" id="PF00326">
    <property type="entry name" value="Peptidase_S9"/>
    <property type="match status" value="1"/>
</dbReference>
<feature type="domain" description="Peptidase S9 prolyl oligopeptidase catalytic" evidence="3">
    <location>
        <begin position="466"/>
        <end position="593"/>
    </location>
</feature>
<accession>A0A4S8MZN6</accession>
<dbReference type="Gene3D" id="3.40.50.1820">
    <property type="entry name" value="alpha/beta hydrolase"/>
    <property type="match status" value="1"/>
</dbReference>
<evidence type="ECO:0000313" key="5">
    <source>
        <dbReference type="Proteomes" id="UP000297245"/>
    </source>
</evidence>
<dbReference type="OrthoDB" id="449091at2759"/>
<dbReference type="PANTHER" id="PTHR43037:SF4">
    <property type="entry name" value="PEPTIDASE S9 PROLYL OLIGOPEPTIDASE CATALYTIC DOMAIN-CONTAINING PROTEIN"/>
    <property type="match status" value="1"/>
</dbReference>
<evidence type="ECO:0000256" key="2">
    <source>
        <dbReference type="SAM" id="SignalP"/>
    </source>
</evidence>
<sequence length="895" mass="98681">MVGAWTRICALCFGMVGASQVPLRLETSNDWSVELSTAWNVLGPFPIHAREQHYISPSFPLNLTKPIDYTATWPSSYADGGRVSWSTIISSSDGNLQVSFPNIRWKSLRDTEGWAALQHHAVLRTTLTVYPPKSLKDTSDTPNTPNLRVHLVQGSYFTVLPIENHTNISPRWYAGDIYAIERSLPHIVQLPVPPSLSSPTTYEIFVAGDYEIRLFGDPHVRGSEIPVQSIQLKVDIENAVPSVIRESSQDVVCDFVEGFAFGNALGVGVRSASGWWTVEGVEIAPESSGYFSLELARDTRIAPTQTRIIPLRISQFKPFYDTQLRFTLTLVSKTRTLVDIVLNIKQISQWTDSTFSTIQGTYFYAISMPTAFLAIPPQHENQGAPKPPILALHGAGVDIFGQSLWADSFSRMVHSWIVLPSGRTSWGLDWHGPSAADAWGSLDALVSIINDNPTWSKWSLSTNSPAIIMGHSNGGQGAWYLASRYPDRTLAVVPAAAYIKSQSYVPLTLSRSARYIDPALNAILESSLTPDNNDLFMSNLVNMPVLAIHGGEDENVPVWHSRELISILQTWDTNASAMFYEDPGKPHWYPTVLNNDRVQSFVDDVIESAESLKARSKSFTLTVAIPAESGSLHGWRIESLDIPGRIARLMIHSTDDGKVFVTSSNVRAFSVNLATFSLSSLSVDNARVDFPHDLGDTLYMKAVEPKIWKALNEPNRVQSSGRMQAIISTKAPISLVIPDEHHSQELSIALRIAHDLHTYHRLDCAIIQSSEVFTSGILNEGNVVVVGNGAAEQLRNTAFELKNPTPEQPLSVPGTGILFLHPHPMNKDAKMLLLQSTDAIGLEKAARLFPVRTGVAVPDWIIVGPDSDRMGAAGIFSAGVWSSGWTWNEPMSWKY</sequence>
<dbReference type="InterPro" id="IPR001375">
    <property type="entry name" value="Peptidase_S9_cat"/>
</dbReference>
<dbReference type="Proteomes" id="UP000297245">
    <property type="component" value="Unassembled WGS sequence"/>
</dbReference>
<dbReference type="InterPro" id="IPR029058">
    <property type="entry name" value="AB_hydrolase_fold"/>
</dbReference>
<feature type="chain" id="PRO_5020182184" description="Peptidase S9 prolyl oligopeptidase catalytic domain-containing protein" evidence="2">
    <location>
        <begin position="19"/>
        <end position="895"/>
    </location>
</feature>
<protein>
    <recommendedName>
        <fullName evidence="3">Peptidase S9 prolyl oligopeptidase catalytic domain-containing protein</fullName>
    </recommendedName>
</protein>
<dbReference type="GO" id="GO:0008236">
    <property type="term" value="F:serine-type peptidase activity"/>
    <property type="evidence" value="ECO:0007669"/>
    <property type="project" value="InterPro"/>
</dbReference>